<feature type="chain" id="PRO_5042006777" description="Transposase, Ptta/En/Spm, plant" evidence="2">
    <location>
        <begin position="19"/>
        <end position="415"/>
    </location>
</feature>
<evidence type="ECO:0000313" key="4">
    <source>
        <dbReference type="Proteomes" id="UP001229421"/>
    </source>
</evidence>
<gene>
    <name evidence="3" type="ORF">QVD17_24491</name>
</gene>
<protein>
    <recommendedName>
        <fullName evidence="5">Transposase, Ptta/En/Spm, plant</fullName>
    </recommendedName>
</protein>
<dbReference type="AlphaFoldDB" id="A0AAD8KFH8"/>
<accession>A0AAD8KFH8</accession>
<feature type="region of interest" description="Disordered" evidence="1">
    <location>
        <begin position="50"/>
        <end position="71"/>
    </location>
</feature>
<evidence type="ECO:0000256" key="2">
    <source>
        <dbReference type="SAM" id="SignalP"/>
    </source>
</evidence>
<reference evidence="3" key="1">
    <citation type="journal article" date="2023" name="bioRxiv">
        <title>Improved chromosome-level genome assembly for marigold (Tagetes erecta).</title>
        <authorList>
            <person name="Jiang F."/>
            <person name="Yuan L."/>
            <person name="Wang S."/>
            <person name="Wang H."/>
            <person name="Xu D."/>
            <person name="Wang A."/>
            <person name="Fan W."/>
        </authorList>
    </citation>
    <scope>NUCLEOTIDE SEQUENCE</scope>
    <source>
        <strain evidence="3">WSJ</strain>
        <tissue evidence="3">Leaf</tissue>
    </source>
</reference>
<dbReference type="PANTHER" id="PTHR33499">
    <property type="entry name" value="OS12G0282400 PROTEIN-RELATED"/>
    <property type="match status" value="1"/>
</dbReference>
<organism evidence="3 4">
    <name type="scientific">Tagetes erecta</name>
    <name type="common">African marigold</name>
    <dbReference type="NCBI Taxonomy" id="13708"/>
    <lineage>
        <taxon>Eukaryota</taxon>
        <taxon>Viridiplantae</taxon>
        <taxon>Streptophyta</taxon>
        <taxon>Embryophyta</taxon>
        <taxon>Tracheophyta</taxon>
        <taxon>Spermatophyta</taxon>
        <taxon>Magnoliopsida</taxon>
        <taxon>eudicotyledons</taxon>
        <taxon>Gunneridae</taxon>
        <taxon>Pentapetalae</taxon>
        <taxon>asterids</taxon>
        <taxon>campanulids</taxon>
        <taxon>Asterales</taxon>
        <taxon>Asteraceae</taxon>
        <taxon>Asteroideae</taxon>
        <taxon>Heliantheae alliance</taxon>
        <taxon>Tageteae</taxon>
        <taxon>Tagetes</taxon>
    </lineage>
</organism>
<sequence length="415" mass="47849">MWILMLVMMVTPLTRKRSQEQDSAQLRIQSAVDGPSSQMVQQPTLATVAPIPRPDANQHPVHPPKRRGPSLNLKATKTLEDLPKGSKIRLTMDTRTKGFVGTSAAQFATECGIVIRTMCPMKYHKWDSVPADEINLMYEKLETKFNLLRLDRVFMEYVNDKLHRQWKRTRGNLSAYWMDKGGGETNPQLARSKMKPDCRSKEDWNHLCDYWELESTRTYSDKMKVNRGKQVIASRGGSRSIANHVFHMTNHETQMQPTPLEVYYKLHFNAKKQAWENEDERIQYENIIRHKDEAMAKLISEGTTITSTMHCKLEEEAIESVCAREKTIKSGWKVGVGPVLRKKDLWMTSEAESSQPPSSETETLRNQVTSLKEEVKELKQNKDKYEKMSMFISLKFPEFESVISSPMRSEANDSE</sequence>
<proteinExistence type="predicted"/>
<dbReference type="Pfam" id="PF03004">
    <property type="entry name" value="Transposase_24"/>
    <property type="match status" value="1"/>
</dbReference>
<keyword evidence="2" id="KW-0732">Signal</keyword>
<keyword evidence="4" id="KW-1185">Reference proteome</keyword>
<evidence type="ECO:0000313" key="3">
    <source>
        <dbReference type="EMBL" id="KAK1421828.1"/>
    </source>
</evidence>
<dbReference type="EMBL" id="JAUHHV010000006">
    <property type="protein sequence ID" value="KAK1421828.1"/>
    <property type="molecule type" value="Genomic_DNA"/>
</dbReference>
<evidence type="ECO:0008006" key="5">
    <source>
        <dbReference type="Google" id="ProtNLM"/>
    </source>
</evidence>
<dbReference type="Proteomes" id="UP001229421">
    <property type="component" value="Unassembled WGS sequence"/>
</dbReference>
<feature type="compositionally biased region" description="Low complexity" evidence="1">
    <location>
        <begin position="348"/>
        <end position="361"/>
    </location>
</feature>
<name>A0AAD8KFH8_TARER</name>
<dbReference type="PANTHER" id="PTHR33499:SF38">
    <property type="match status" value="1"/>
</dbReference>
<feature type="signal peptide" evidence="2">
    <location>
        <begin position="1"/>
        <end position="18"/>
    </location>
</feature>
<comment type="caution">
    <text evidence="3">The sequence shown here is derived from an EMBL/GenBank/DDBJ whole genome shotgun (WGS) entry which is preliminary data.</text>
</comment>
<dbReference type="InterPro" id="IPR004252">
    <property type="entry name" value="Probable_transposase_24"/>
</dbReference>
<feature type="region of interest" description="Disordered" evidence="1">
    <location>
        <begin position="348"/>
        <end position="368"/>
    </location>
</feature>
<evidence type="ECO:0000256" key="1">
    <source>
        <dbReference type="SAM" id="MobiDB-lite"/>
    </source>
</evidence>